<name>A0A448WHY5_9PLAT</name>
<accession>A0A448WHY5</accession>
<keyword evidence="2" id="KW-1185">Reference proteome</keyword>
<reference evidence="1" key="1">
    <citation type="submission" date="2018-11" db="EMBL/GenBank/DDBJ databases">
        <authorList>
            <consortium name="Pathogen Informatics"/>
        </authorList>
    </citation>
    <scope>NUCLEOTIDE SEQUENCE</scope>
</reference>
<comment type="caution">
    <text evidence="1">The sequence shown here is derived from an EMBL/GenBank/DDBJ whole genome shotgun (WGS) entry which is preliminary data.</text>
</comment>
<evidence type="ECO:0000313" key="1">
    <source>
        <dbReference type="EMBL" id="VEL12276.1"/>
    </source>
</evidence>
<proteinExistence type="predicted"/>
<dbReference type="EMBL" id="CAAALY010014277">
    <property type="protein sequence ID" value="VEL12276.1"/>
    <property type="molecule type" value="Genomic_DNA"/>
</dbReference>
<dbReference type="Proteomes" id="UP000784294">
    <property type="component" value="Unassembled WGS sequence"/>
</dbReference>
<protein>
    <submittedName>
        <fullName evidence="1">Uncharacterized protein</fullName>
    </submittedName>
</protein>
<sequence>MKFISYKDYLNFLQKVHESIWSLWTQDEDNLSQIASASRDRHLPSSVGYEVMLTLLLPDGRPKIPGLVQEAMRPNKLYSDWLALVTNPNEWLRIALEPSLAPWARLAHINVQTQRLYAIGLNQQKAR</sequence>
<organism evidence="1 2">
    <name type="scientific">Protopolystoma xenopodis</name>
    <dbReference type="NCBI Taxonomy" id="117903"/>
    <lineage>
        <taxon>Eukaryota</taxon>
        <taxon>Metazoa</taxon>
        <taxon>Spiralia</taxon>
        <taxon>Lophotrochozoa</taxon>
        <taxon>Platyhelminthes</taxon>
        <taxon>Monogenea</taxon>
        <taxon>Polyopisthocotylea</taxon>
        <taxon>Polystomatidea</taxon>
        <taxon>Polystomatidae</taxon>
        <taxon>Protopolystoma</taxon>
    </lineage>
</organism>
<gene>
    <name evidence="1" type="ORF">PXEA_LOCUS5716</name>
</gene>
<evidence type="ECO:0000313" key="2">
    <source>
        <dbReference type="Proteomes" id="UP000784294"/>
    </source>
</evidence>
<dbReference type="AlphaFoldDB" id="A0A448WHY5"/>